<accession>A0A2D4LRS9</accession>
<proteinExistence type="predicted"/>
<evidence type="ECO:0000256" key="2">
    <source>
        <dbReference type="ARBA" id="ARBA00022723"/>
    </source>
</evidence>
<dbReference type="GO" id="GO:0005634">
    <property type="term" value="C:nucleus"/>
    <property type="evidence" value="ECO:0007669"/>
    <property type="project" value="UniProtKB-SubCell"/>
</dbReference>
<dbReference type="PANTHER" id="PTHR23226:SF416">
    <property type="entry name" value="FI01424P"/>
    <property type="match status" value="1"/>
</dbReference>
<comment type="subcellular location">
    <subcellularLocation>
        <location evidence="1">Nucleus</location>
    </subcellularLocation>
</comment>
<dbReference type="PANTHER" id="PTHR23226">
    <property type="entry name" value="ZINC FINGER AND SCAN DOMAIN-CONTAINING"/>
    <property type="match status" value="1"/>
</dbReference>
<evidence type="ECO:0000313" key="9">
    <source>
        <dbReference type="EMBL" id="LAB23690.1"/>
    </source>
</evidence>
<dbReference type="PROSITE" id="PS50157">
    <property type="entry name" value="ZINC_FINGER_C2H2_2"/>
    <property type="match status" value="1"/>
</dbReference>
<evidence type="ECO:0000256" key="3">
    <source>
        <dbReference type="ARBA" id="ARBA00022737"/>
    </source>
</evidence>
<protein>
    <recommendedName>
        <fullName evidence="8">C2H2-type domain-containing protein</fullName>
    </recommendedName>
</protein>
<keyword evidence="2" id="KW-0479">Metal-binding</keyword>
<keyword evidence="3" id="KW-0677">Repeat</keyword>
<evidence type="ECO:0000256" key="6">
    <source>
        <dbReference type="ARBA" id="ARBA00023242"/>
    </source>
</evidence>
<dbReference type="InterPro" id="IPR013087">
    <property type="entry name" value="Znf_C2H2_type"/>
</dbReference>
<dbReference type="SUPFAM" id="SSF57667">
    <property type="entry name" value="beta-beta-alpha zinc fingers"/>
    <property type="match status" value="1"/>
</dbReference>
<evidence type="ECO:0000256" key="4">
    <source>
        <dbReference type="ARBA" id="ARBA00022771"/>
    </source>
</evidence>
<dbReference type="EMBL" id="IACM01032768">
    <property type="protein sequence ID" value="LAB23690.1"/>
    <property type="molecule type" value="Transcribed_RNA"/>
</dbReference>
<sequence>MHTAEKPFKCIDCGKSFSTSSYLICHKRIHIGEKPYKYTDCGKTFAGSTSLTTGARYVQRHKRSGQKISCGKPSTYSQQDRRAIPLGTEVSLIYVKRSTVI</sequence>
<evidence type="ECO:0000256" key="1">
    <source>
        <dbReference type="ARBA" id="ARBA00004123"/>
    </source>
</evidence>
<keyword evidence="4 7" id="KW-0863">Zinc-finger</keyword>
<dbReference type="GO" id="GO:0000981">
    <property type="term" value="F:DNA-binding transcription factor activity, RNA polymerase II-specific"/>
    <property type="evidence" value="ECO:0007669"/>
    <property type="project" value="TreeGrafter"/>
</dbReference>
<dbReference type="Gene3D" id="3.30.160.60">
    <property type="entry name" value="Classic Zinc Finger"/>
    <property type="match status" value="2"/>
</dbReference>
<dbReference type="FunFam" id="3.30.160.60:FF:002090">
    <property type="entry name" value="Zinc finger protein 473"/>
    <property type="match status" value="1"/>
</dbReference>
<feature type="domain" description="C2H2-type" evidence="8">
    <location>
        <begin position="8"/>
        <end position="35"/>
    </location>
</feature>
<dbReference type="PROSITE" id="PS00028">
    <property type="entry name" value="ZINC_FINGER_C2H2_1"/>
    <property type="match status" value="1"/>
</dbReference>
<reference evidence="9" key="2">
    <citation type="submission" date="2017-11" db="EMBL/GenBank/DDBJ databases">
        <title>Coralsnake Venomics: Analyses of Venom Gland Transcriptomes and Proteomes of Six Brazilian Taxa.</title>
        <authorList>
            <person name="Aird S.D."/>
            <person name="Jorge da Silva N."/>
            <person name="Qiu L."/>
            <person name="Villar-Briones A."/>
            <person name="Aparecida-Saddi V."/>
            <person name="Campos-Telles M.P."/>
            <person name="Grau M."/>
            <person name="Mikheyev A.S."/>
        </authorList>
    </citation>
    <scope>NUCLEOTIDE SEQUENCE</scope>
    <source>
        <tissue evidence="9">Venom_gland</tissue>
    </source>
</reference>
<evidence type="ECO:0000256" key="7">
    <source>
        <dbReference type="PROSITE-ProRule" id="PRU00042"/>
    </source>
</evidence>
<dbReference type="GO" id="GO:0000978">
    <property type="term" value="F:RNA polymerase II cis-regulatory region sequence-specific DNA binding"/>
    <property type="evidence" value="ECO:0007669"/>
    <property type="project" value="TreeGrafter"/>
</dbReference>
<keyword evidence="5" id="KW-0862">Zinc</keyword>
<organism evidence="9">
    <name type="scientific">Micrurus spixii</name>
    <name type="common">Amazon coral snake</name>
    <dbReference type="NCBI Taxonomy" id="129469"/>
    <lineage>
        <taxon>Eukaryota</taxon>
        <taxon>Metazoa</taxon>
        <taxon>Chordata</taxon>
        <taxon>Craniata</taxon>
        <taxon>Vertebrata</taxon>
        <taxon>Euteleostomi</taxon>
        <taxon>Lepidosauria</taxon>
        <taxon>Squamata</taxon>
        <taxon>Bifurcata</taxon>
        <taxon>Unidentata</taxon>
        <taxon>Episquamata</taxon>
        <taxon>Toxicofera</taxon>
        <taxon>Serpentes</taxon>
        <taxon>Colubroidea</taxon>
        <taxon>Elapidae</taxon>
        <taxon>Elapinae</taxon>
        <taxon>Micrurus</taxon>
    </lineage>
</organism>
<dbReference type="GO" id="GO:0008270">
    <property type="term" value="F:zinc ion binding"/>
    <property type="evidence" value="ECO:0007669"/>
    <property type="project" value="UniProtKB-KW"/>
</dbReference>
<reference evidence="9" key="1">
    <citation type="submission" date="2017-07" db="EMBL/GenBank/DDBJ databases">
        <authorList>
            <person name="Mikheyev A."/>
            <person name="Grau M."/>
        </authorList>
    </citation>
    <scope>NUCLEOTIDE SEQUENCE</scope>
    <source>
        <tissue evidence="9">Venom_gland</tissue>
    </source>
</reference>
<dbReference type="AlphaFoldDB" id="A0A2D4LRS9"/>
<name>A0A2D4LRS9_9SAUR</name>
<evidence type="ECO:0000259" key="8">
    <source>
        <dbReference type="PROSITE" id="PS50157"/>
    </source>
</evidence>
<evidence type="ECO:0000256" key="5">
    <source>
        <dbReference type="ARBA" id="ARBA00022833"/>
    </source>
</evidence>
<keyword evidence="6" id="KW-0539">Nucleus</keyword>
<dbReference type="InterPro" id="IPR036236">
    <property type="entry name" value="Znf_C2H2_sf"/>
</dbReference>